<feature type="transmembrane region" description="Helical" evidence="1">
    <location>
        <begin position="53"/>
        <end position="75"/>
    </location>
</feature>
<dbReference type="Proteomes" id="UP000631114">
    <property type="component" value="Unassembled WGS sequence"/>
</dbReference>
<dbReference type="PANTHER" id="PTHR34781">
    <property type="entry name" value="TRANSMEMBRANE PROTEIN"/>
    <property type="match status" value="1"/>
</dbReference>
<keyword evidence="3" id="KW-1185">Reference proteome</keyword>
<accession>A0A835IJX9</accession>
<organism evidence="2 3">
    <name type="scientific">Coptis chinensis</name>
    <dbReference type="NCBI Taxonomy" id="261450"/>
    <lineage>
        <taxon>Eukaryota</taxon>
        <taxon>Viridiplantae</taxon>
        <taxon>Streptophyta</taxon>
        <taxon>Embryophyta</taxon>
        <taxon>Tracheophyta</taxon>
        <taxon>Spermatophyta</taxon>
        <taxon>Magnoliopsida</taxon>
        <taxon>Ranunculales</taxon>
        <taxon>Ranunculaceae</taxon>
        <taxon>Coptidoideae</taxon>
        <taxon>Coptis</taxon>
    </lineage>
</organism>
<feature type="transmembrane region" description="Helical" evidence="1">
    <location>
        <begin position="81"/>
        <end position="106"/>
    </location>
</feature>
<evidence type="ECO:0000313" key="3">
    <source>
        <dbReference type="Proteomes" id="UP000631114"/>
    </source>
</evidence>
<keyword evidence="1" id="KW-0472">Membrane</keyword>
<reference evidence="2 3" key="1">
    <citation type="submission" date="2020-10" db="EMBL/GenBank/DDBJ databases">
        <title>The Coptis chinensis genome and diversification of protoberbering-type alkaloids.</title>
        <authorList>
            <person name="Wang B."/>
            <person name="Shu S."/>
            <person name="Song C."/>
            <person name="Liu Y."/>
        </authorList>
    </citation>
    <scope>NUCLEOTIDE SEQUENCE [LARGE SCALE GENOMIC DNA]</scope>
    <source>
        <strain evidence="2">HL-2020</strain>
        <tissue evidence="2">Leaf</tissue>
    </source>
</reference>
<keyword evidence="1" id="KW-0812">Transmembrane</keyword>
<name>A0A835IJX9_9MAGN</name>
<dbReference type="AlphaFoldDB" id="A0A835IJX9"/>
<keyword evidence="1" id="KW-1133">Transmembrane helix</keyword>
<gene>
    <name evidence="2" type="ORF">IFM89_006478</name>
</gene>
<proteinExistence type="predicted"/>
<evidence type="ECO:0000256" key="1">
    <source>
        <dbReference type="SAM" id="Phobius"/>
    </source>
</evidence>
<evidence type="ECO:0000313" key="2">
    <source>
        <dbReference type="EMBL" id="KAF9619291.1"/>
    </source>
</evidence>
<comment type="caution">
    <text evidence="2">The sequence shown here is derived from an EMBL/GenBank/DDBJ whole genome shotgun (WGS) entry which is preliminary data.</text>
</comment>
<protein>
    <submittedName>
        <fullName evidence="2">Uncharacterized protein</fullName>
    </submittedName>
</protein>
<sequence length="168" mass="18002">MMRVWQNEQQTNKAFNELCTLVLNILGSPPLNNNTIPSSSHRTLSKQVSAAEFASLLLGVSLTLMLCGSVTFMIGLLLMPWVLGLVILFYFVGVVSTLSGLGRALLCPPASSPKEIPGRTLMMLGLCTIGLNESMRLSMALLRKSSMDAAVVGALRHSHLATGARSSK</sequence>
<dbReference type="EMBL" id="JADFTS010000002">
    <property type="protein sequence ID" value="KAF9619291.1"/>
    <property type="molecule type" value="Genomic_DNA"/>
</dbReference>
<dbReference type="OrthoDB" id="1936751at2759"/>
<dbReference type="PANTHER" id="PTHR34781:SF2">
    <property type="entry name" value="TRANSMEMBRANE PROTEIN"/>
    <property type="match status" value="1"/>
</dbReference>